<reference evidence="1 2" key="1">
    <citation type="journal article" date="2007" name="Int. J. Syst. Evol. Microbiol.">
        <title>Oceanobacillus profundus sp. nov., isolated from a deep-sea sediment core.</title>
        <authorList>
            <person name="Kim Y.G."/>
            <person name="Choi D.H."/>
            <person name="Hyun S."/>
            <person name="Cho B.C."/>
        </authorList>
    </citation>
    <scope>NUCLEOTIDE SEQUENCE [LARGE SCALE GENOMIC DNA]</scope>
    <source>
        <strain evidence="1 2">DSM 18246</strain>
    </source>
</reference>
<keyword evidence="2" id="KW-1185">Reference proteome</keyword>
<protein>
    <submittedName>
        <fullName evidence="1">DUF2642 domain-containing protein</fullName>
    </submittedName>
</protein>
<gene>
    <name evidence="1" type="ORF">D1B32_17070</name>
</gene>
<dbReference type="InterPro" id="IPR020139">
    <property type="entry name" value="DUF2642"/>
</dbReference>
<dbReference type="OrthoDB" id="2439488at2"/>
<dbReference type="Pfam" id="PF10842">
    <property type="entry name" value="DUF2642"/>
    <property type="match status" value="1"/>
</dbReference>
<evidence type="ECO:0000313" key="1">
    <source>
        <dbReference type="EMBL" id="RHW30293.1"/>
    </source>
</evidence>
<dbReference type="RefSeq" id="WP_095308167.1">
    <property type="nucleotide sequence ID" value="NZ_JAMAWL010000014.1"/>
</dbReference>
<dbReference type="AlphaFoldDB" id="A0A417YC80"/>
<organism evidence="1 2">
    <name type="scientific">Oceanobacillus profundus</name>
    <dbReference type="NCBI Taxonomy" id="372463"/>
    <lineage>
        <taxon>Bacteria</taxon>
        <taxon>Bacillati</taxon>
        <taxon>Bacillota</taxon>
        <taxon>Bacilli</taxon>
        <taxon>Bacillales</taxon>
        <taxon>Bacillaceae</taxon>
        <taxon>Oceanobacillus</taxon>
    </lineage>
</organism>
<evidence type="ECO:0000313" key="2">
    <source>
        <dbReference type="Proteomes" id="UP000285456"/>
    </source>
</evidence>
<accession>A0A417YC80</accession>
<proteinExistence type="predicted"/>
<name>A0A417YC80_9BACI</name>
<dbReference type="EMBL" id="QWEH01000014">
    <property type="protein sequence ID" value="RHW30293.1"/>
    <property type="molecule type" value="Genomic_DNA"/>
</dbReference>
<comment type="caution">
    <text evidence="1">The sequence shown here is derived from an EMBL/GenBank/DDBJ whole genome shotgun (WGS) entry which is preliminary data.</text>
</comment>
<sequence>MSEKWNINDPYVYQALTGLHNQSLAVQTTRGSVRGILQQVMPDHIVIMMGGAPFYIRTAQIIWFQPIMCE</sequence>
<dbReference type="Proteomes" id="UP000285456">
    <property type="component" value="Unassembled WGS sequence"/>
</dbReference>